<dbReference type="InterPro" id="IPR029063">
    <property type="entry name" value="SAM-dependent_MTases_sf"/>
</dbReference>
<protein>
    <recommendedName>
        <fullName evidence="2">Methyltransferase type 11 domain-containing protein</fullName>
    </recommendedName>
</protein>
<dbReference type="AlphaFoldDB" id="A0A7S2W4D3"/>
<feature type="domain" description="Methyltransferase type 11" evidence="2">
    <location>
        <begin position="143"/>
        <end position="216"/>
    </location>
</feature>
<evidence type="ECO:0000256" key="1">
    <source>
        <dbReference type="SAM" id="Phobius"/>
    </source>
</evidence>
<dbReference type="InterPro" id="IPR013216">
    <property type="entry name" value="Methyltransf_11"/>
</dbReference>
<dbReference type="CDD" id="cd02440">
    <property type="entry name" value="AdoMet_MTases"/>
    <property type="match status" value="1"/>
</dbReference>
<dbReference type="EMBL" id="HBHI01010877">
    <property type="protein sequence ID" value="CAD9665957.1"/>
    <property type="molecule type" value="Transcribed_RNA"/>
</dbReference>
<dbReference type="Pfam" id="PF08241">
    <property type="entry name" value="Methyltransf_11"/>
    <property type="match status" value="1"/>
</dbReference>
<gene>
    <name evidence="3" type="ORF">EANT1437_LOCUS5566</name>
</gene>
<dbReference type="GO" id="GO:0008757">
    <property type="term" value="F:S-adenosylmethionine-dependent methyltransferase activity"/>
    <property type="evidence" value="ECO:0007669"/>
    <property type="project" value="InterPro"/>
</dbReference>
<evidence type="ECO:0000313" key="3">
    <source>
        <dbReference type="EMBL" id="CAD9665957.1"/>
    </source>
</evidence>
<accession>A0A7S2W4D3</accession>
<feature type="transmembrane region" description="Helical" evidence="1">
    <location>
        <begin position="20"/>
        <end position="37"/>
    </location>
</feature>
<proteinExistence type="predicted"/>
<reference evidence="3" key="1">
    <citation type="submission" date="2021-01" db="EMBL/GenBank/DDBJ databases">
        <authorList>
            <person name="Corre E."/>
            <person name="Pelletier E."/>
            <person name="Niang G."/>
            <person name="Scheremetjew M."/>
            <person name="Finn R."/>
            <person name="Kale V."/>
            <person name="Holt S."/>
            <person name="Cochrane G."/>
            <person name="Meng A."/>
            <person name="Brown T."/>
            <person name="Cohen L."/>
        </authorList>
    </citation>
    <scope>NUCLEOTIDE SEQUENCE</scope>
    <source>
        <strain evidence="3">CCMP1452</strain>
    </source>
</reference>
<sequence>MTIFRVANNNSNSKRDGFSALQVVMIVTVTLVIHTVIDHVMTIRPQSFTQSDLLHLSDYQQPPASSSSSSWDPKINPLAIPSGKAQNLPSVRIEDTSLLKKRKNYGGAGDKAHLGGFSEIDPGGISPGLWKHMIEDYGVHSFLDIGCGRGFSTLWFLTHGADVLCAEGSHDAVERSVLPDPSSQVVEHDFSRGPWWPEKTYDAAWSVEFLEHVNVQYHYNYVTALRKAALIFVTSSNGAGWHHVEVHNHDWWVQKYEAYGFKYSEKLTNQVKNWAKEYKKSYMFRDTYLDSFYVRVTMKVFINPVVAALPEHAHLFPEFGCFGKDADGNRMHRECDEKKGETPLDGSMYPLKLTPQMDEEWIAILEKNVAKKK</sequence>
<keyword evidence="1" id="KW-1133">Transmembrane helix</keyword>
<keyword evidence="1" id="KW-0812">Transmembrane</keyword>
<dbReference type="Gene3D" id="3.40.50.150">
    <property type="entry name" value="Vaccinia Virus protein VP39"/>
    <property type="match status" value="1"/>
</dbReference>
<name>A0A7S2W4D3_9STRA</name>
<dbReference type="SUPFAM" id="SSF53335">
    <property type="entry name" value="S-adenosyl-L-methionine-dependent methyltransferases"/>
    <property type="match status" value="1"/>
</dbReference>
<evidence type="ECO:0000259" key="2">
    <source>
        <dbReference type="Pfam" id="PF08241"/>
    </source>
</evidence>
<organism evidence="3">
    <name type="scientific">Eucampia antarctica</name>
    <dbReference type="NCBI Taxonomy" id="49252"/>
    <lineage>
        <taxon>Eukaryota</taxon>
        <taxon>Sar</taxon>
        <taxon>Stramenopiles</taxon>
        <taxon>Ochrophyta</taxon>
        <taxon>Bacillariophyta</taxon>
        <taxon>Mediophyceae</taxon>
        <taxon>Biddulphiophycidae</taxon>
        <taxon>Hemiaulales</taxon>
        <taxon>Hemiaulaceae</taxon>
        <taxon>Eucampia</taxon>
    </lineage>
</organism>
<keyword evidence="1" id="KW-0472">Membrane</keyword>